<evidence type="ECO:0000313" key="3">
    <source>
        <dbReference type="Proteomes" id="UP000631694"/>
    </source>
</evidence>
<comment type="caution">
    <text evidence="2">The sequence shown here is derived from an EMBL/GenBank/DDBJ whole genome shotgun (WGS) entry which is preliminary data.</text>
</comment>
<proteinExistence type="predicted"/>
<reference evidence="2" key="1">
    <citation type="submission" date="2020-12" db="EMBL/GenBank/DDBJ databases">
        <title>Methylobrevis albus sp. nov., isolated from fresh water lack sediment.</title>
        <authorList>
            <person name="Zou Q."/>
        </authorList>
    </citation>
    <scope>NUCLEOTIDE SEQUENCE</scope>
    <source>
        <strain evidence="2">L22</strain>
    </source>
</reference>
<dbReference type="AlphaFoldDB" id="A0A931MXJ6"/>
<sequence>MTLRIALFALALAAPTVAGAQVVNDFPTEARADYVFGCMKSNGETQEVLSRCSCSIDVIATIIPYRRYEEASTFISMGLVTGEKGVLFRTSEESRAAIGDLRRAQAEAEIRCF</sequence>
<evidence type="ECO:0000313" key="2">
    <source>
        <dbReference type="EMBL" id="MBH0236980.1"/>
    </source>
</evidence>
<evidence type="ECO:0000256" key="1">
    <source>
        <dbReference type="SAM" id="SignalP"/>
    </source>
</evidence>
<dbReference type="Proteomes" id="UP000631694">
    <property type="component" value="Unassembled WGS sequence"/>
</dbReference>
<name>A0A931MXJ6_9HYPH</name>
<keyword evidence="1" id="KW-0732">Signal</keyword>
<dbReference type="EMBL" id="JADZLT010000040">
    <property type="protein sequence ID" value="MBH0236980.1"/>
    <property type="molecule type" value="Genomic_DNA"/>
</dbReference>
<gene>
    <name evidence="2" type="ORF">I5731_04015</name>
</gene>
<accession>A0A931MXJ6</accession>
<keyword evidence="3" id="KW-1185">Reference proteome</keyword>
<feature type="signal peptide" evidence="1">
    <location>
        <begin position="1"/>
        <end position="20"/>
    </location>
</feature>
<organism evidence="2 3">
    <name type="scientific">Methylobrevis albus</name>
    <dbReference type="NCBI Taxonomy" id="2793297"/>
    <lineage>
        <taxon>Bacteria</taxon>
        <taxon>Pseudomonadati</taxon>
        <taxon>Pseudomonadota</taxon>
        <taxon>Alphaproteobacteria</taxon>
        <taxon>Hyphomicrobiales</taxon>
        <taxon>Pleomorphomonadaceae</taxon>
        <taxon>Methylobrevis</taxon>
    </lineage>
</organism>
<protein>
    <submittedName>
        <fullName evidence="2">Uncharacterized protein</fullName>
    </submittedName>
</protein>
<feature type="chain" id="PRO_5037690809" evidence="1">
    <location>
        <begin position="21"/>
        <end position="113"/>
    </location>
</feature>